<dbReference type="PROSITE" id="PS51257">
    <property type="entry name" value="PROKAR_LIPOPROTEIN"/>
    <property type="match status" value="1"/>
</dbReference>
<dbReference type="Pfam" id="PF11259">
    <property type="entry name" value="DUF3060"/>
    <property type="match status" value="1"/>
</dbReference>
<evidence type="ECO:0000313" key="3">
    <source>
        <dbReference type="Proteomes" id="UP000190037"/>
    </source>
</evidence>
<proteinExistence type="predicted"/>
<dbReference type="AlphaFoldDB" id="A0A1T3P696"/>
<evidence type="ECO:0000256" key="1">
    <source>
        <dbReference type="SAM" id="MobiDB-lite"/>
    </source>
</evidence>
<evidence type="ECO:0008006" key="4">
    <source>
        <dbReference type="Google" id="ProtNLM"/>
    </source>
</evidence>
<comment type="caution">
    <text evidence="2">The sequence shown here is derived from an EMBL/GenBank/DDBJ whole genome shotgun (WGS) entry which is preliminary data.</text>
</comment>
<dbReference type="Proteomes" id="UP000190037">
    <property type="component" value="Unassembled WGS sequence"/>
</dbReference>
<name>A0A1T3P696_9ACTN</name>
<feature type="compositionally biased region" description="Low complexity" evidence="1">
    <location>
        <begin position="40"/>
        <end position="74"/>
    </location>
</feature>
<evidence type="ECO:0000313" key="2">
    <source>
        <dbReference type="EMBL" id="OPC84627.1"/>
    </source>
</evidence>
<organism evidence="2 3">
    <name type="scientific">Embleya scabrispora</name>
    <dbReference type="NCBI Taxonomy" id="159449"/>
    <lineage>
        <taxon>Bacteria</taxon>
        <taxon>Bacillati</taxon>
        <taxon>Actinomycetota</taxon>
        <taxon>Actinomycetes</taxon>
        <taxon>Kitasatosporales</taxon>
        <taxon>Streptomycetaceae</taxon>
        <taxon>Embleya</taxon>
    </lineage>
</organism>
<accession>A0A1T3P696</accession>
<sequence length="185" mass="18817">MGERTEMRIRTVLPAIVLTAGVVVGATACEAGVEKKDKTAPATTAQGTGTPAPSSASERPSTSTTASTPVAPKPGKTGKADTSTPAAPITPKGNDTIVISGSGEKPTTDCTGRDVRIEGTTIALTLTGFCKSLTVVGGEGDSIEVAWFDKITVSGTNHLVMYGVKSDGTVPQINDNGLSNRITSR</sequence>
<gene>
    <name evidence="2" type="ORF">B4N89_30190</name>
</gene>
<dbReference type="EMBL" id="MWQN01000001">
    <property type="protein sequence ID" value="OPC84627.1"/>
    <property type="molecule type" value="Genomic_DNA"/>
</dbReference>
<protein>
    <recommendedName>
        <fullName evidence="4">DUF3060 domain-containing protein</fullName>
    </recommendedName>
</protein>
<feature type="region of interest" description="Disordered" evidence="1">
    <location>
        <begin position="34"/>
        <end position="112"/>
    </location>
</feature>
<dbReference type="InterPro" id="IPR021417">
    <property type="entry name" value="DUF3060"/>
</dbReference>
<reference evidence="2 3" key="1">
    <citation type="submission" date="2017-03" db="EMBL/GenBank/DDBJ databases">
        <title>Draft genome sequence of Streptomyces scabrisporus NF3, endophyte isolated from Amphipterygium adstringens.</title>
        <authorList>
            <person name="Vazquez M."/>
            <person name="Ceapa C.D."/>
            <person name="Rodriguez Luna D."/>
            <person name="Sanchez Esquivel S."/>
        </authorList>
    </citation>
    <scope>NUCLEOTIDE SEQUENCE [LARGE SCALE GENOMIC DNA]</scope>
    <source>
        <strain evidence="2 3">NF3</strain>
    </source>
</reference>
<keyword evidence="3" id="KW-1185">Reference proteome</keyword>
<dbReference type="STRING" id="159449.B4N89_30190"/>